<dbReference type="NCBIfam" id="NF008687">
    <property type="entry name" value="PRK11706.1"/>
    <property type="match status" value="1"/>
</dbReference>
<dbReference type="InterPro" id="IPR015421">
    <property type="entry name" value="PyrdxlP-dep_Trfase_major"/>
</dbReference>
<dbReference type="PIRSF" id="PIRSF000390">
    <property type="entry name" value="PLP_StrS"/>
    <property type="match status" value="1"/>
</dbReference>
<organism evidence="3 4">
    <name type="scientific">Kaistia dalseonensis</name>
    <dbReference type="NCBI Taxonomy" id="410840"/>
    <lineage>
        <taxon>Bacteria</taxon>
        <taxon>Pseudomonadati</taxon>
        <taxon>Pseudomonadota</taxon>
        <taxon>Alphaproteobacteria</taxon>
        <taxon>Hyphomicrobiales</taxon>
        <taxon>Kaistiaceae</taxon>
        <taxon>Kaistia</taxon>
    </lineage>
</organism>
<dbReference type="PANTHER" id="PTHR30244">
    <property type="entry name" value="TRANSAMINASE"/>
    <property type="match status" value="1"/>
</dbReference>
<evidence type="ECO:0000313" key="3">
    <source>
        <dbReference type="EMBL" id="MDQ0438277.1"/>
    </source>
</evidence>
<dbReference type="Gene3D" id="3.40.640.10">
    <property type="entry name" value="Type I PLP-dependent aspartate aminotransferase-like (Major domain)"/>
    <property type="match status" value="1"/>
</dbReference>
<keyword evidence="3" id="KW-0808">Transferase</keyword>
<evidence type="ECO:0000256" key="2">
    <source>
        <dbReference type="RuleBase" id="RU004508"/>
    </source>
</evidence>
<evidence type="ECO:0000256" key="1">
    <source>
        <dbReference type="ARBA" id="ARBA00037999"/>
    </source>
</evidence>
<accession>A0ABU0H7I8</accession>
<protein>
    <submittedName>
        <fullName evidence="3">dTDP-4-amino-4,6-dideoxygalactose transaminase</fullName>
        <ecNumber evidence="3">2.6.1.59</ecNumber>
    </submittedName>
</protein>
<proteinExistence type="inferred from homology"/>
<name>A0ABU0H7I8_9HYPH</name>
<comment type="similarity">
    <text evidence="1 2">Belongs to the DegT/DnrJ/EryC1 family.</text>
</comment>
<evidence type="ECO:0000313" key="4">
    <source>
        <dbReference type="Proteomes" id="UP001241603"/>
    </source>
</evidence>
<dbReference type="InterPro" id="IPR012749">
    <property type="entry name" value="WecE-like"/>
</dbReference>
<dbReference type="Proteomes" id="UP001241603">
    <property type="component" value="Unassembled WGS sequence"/>
</dbReference>
<dbReference type="EC" id="2.6.1.59" evidence="3"/>
<keyword evidence="4" id="KW-1185">Reference proteome</keyword>
<gene>
    <name evidence="3" type="ORF">QO014_002669</name>
</gene>
<dbReference type="InterPro" id="IPR000653">
    <property type="entry name" value="DegT/StrS_aminotransferase"/>
</dbReference>
<sequence>MSISLNEPFILGSERDLIAEALAGGTSGNGVFTNRCQDHLQKSLGVPRVLLTTSCTSALEMATILTGVGPGDEVILPSFTFSSTANAVVLRNAVPVFVDIRPDTLNIDERLIEAAITPKTKAIIVVHYAGVACNMDSILSLADRYSLPVIEDAAQAFGSSYKGRPLGTFGTLGCLSFHETKNVISGEGGALIVNDESLIDRAEIIWEKGTDRLKFKRGVVSKYEWVDVGSSFLPNEITAAFLYAQLEGAPAITSRRRAIWDRYHAGLAALERQGLLMRPSVPIDCEGNGHIYFILAPDRQTKERWLKVFSVADVGAVSHYVPLHSAPAGRRFGITRGSMSITDDTFDRLIRLPMHARLSDEEVDIVLRMIEELVGQSAIALP</sequence>
<dbReference type="RefSeq" id="WP_307258188.1">
    <property type="nucleotide sequence ID" value="NZ_JAPKNG010000003.1"/>
</dbReference>
<dbReference type="Pfam" id="PF01041">
    <property type="entry name" value="DegT_DnrJ_EryC1"/>
    <property type="match status" value="1"/>
</dbReference>
<comment type="caution">
    <text evidence="3">The sequence shown here is derived from an EMBL/GenBank/DDBJ whole genome shotgun (WGS) entry which is preliminary data.</text>
</comment>
<dbReference type="InterPro" id="IPR015424">
    <property type="entry name" value="PyrdxlP-dep_Trfase"/>
</dbReference>
<dbReference type="EMBL" id="JAUSVO010000003">
    <property type="protein sequence ID" value="MDQ0438277.1"/>
    <property type="molecule type" value="Genomic_DNA"/>
</dbReference>
<dbReference type="GO" id="GO:0019180">
    <property type="term" value="F:dTDP-4-amino-4,6-dideoxygalactose transaminase activity"/>
    <property type="evidence" value="ECO:0007669"/>
    <property type="project" value="UniProtKB-EC"/>
</dbReference>
<dbReference type="PANTHER" id="PTHR30244:SF34">
    <property type="entry name" value="DTDP-4-AMINO-4,6-DIDEOXYGALACTOSE TRANSAMINASE"/>
    <property type="match status" value="1"/>
</dbReference>
<reference evidence="3 4" key="1">
    <citation type="submission" date="2023-07" db="EMBL/GenBank/DDBJ databases">
        <title>Genomic Encyclopedia of Type Strains, Phase IV (KMG-IV): sequencing the most valuable type-strain genomes for metagenomic binning, comparative biology and taxonomic classification.</title>
        <authorList>
            <person name="Goeker M."/>
        </authorList>
    </citation>
    <scope>NUCLEOTIDE SEQUENCE [LARGE SCALE GENOMIC DNA]</scope>
    <source>
        <strain evidence="3 4">B6-8</strain>
    </source>
</reference>
<dbReference type="CDD" id="cd00616">
    <property type="entry name" value="AHBA_syn"/>
    <property type="match status" value="1"/>
</dbReference>
<dbReference type="NCBIfam" id="TIGR02379">
    <property type="entry name" value="ECA_wecE"/>
    <property type="match status" value="1"/>
</dbReference>
<keyword evidence="2" id="KW-0663">Pyridoxal phosphate</keyword>
<keyword evidence="3" id="KW-0032">Aminotransferase</keyword>
<dbReference type="SUPFAM" id="SSF53383">
    <property type="entry name" value="PLP-dependent transferases"/>
    <property type="match status" value="1"/>
</dbReference>